<dbReference type="InterPro" id="IPR020476">
    <property type="entry name" value="Nudix_hydrolase"/>
</dbReference>
<evidence type="ECO:0000256" key="1">
    <source>
        <dbReference type="ARBA" id="ARBA00001946"/>
    </source>
</evidence>
<dbReference type="InterPro" id="IPR003561">
    <property type="entry name" value="Mutator_MutT"/>
</dbReference>
<evidence type="ECO:0000256" key="6">
    <source>
        <dbReference type="ARBA" id="ARBA00022763"/>
    </source>
</evidence>
<keyword evidence="5" id="KW-0479">Metal-binding</keyword>
<dbReference type="InterPro" id="IPR000086">
    <property type="entry name" value="NUDIX_hydrolase_dom"/>
</dbReference>
<evidence type="ECO:0000256" key="15">
    <source>
        <dbReference type="ARBA" id="ARBA00041979"/>
    </source>
</evidence>
<evidence type="ECO:0000256" key="2">
    <source>
        <dbReference type="ARBA" id="ARBA00005582"/>
    </source>
</evidence>
<evidence type="ECO:0000256" key="9">
    <source>
        <dbReference type="ARBA" id="ARBA00023204"/>
    </source>
</evidence>
<accession>A0ABQ6GPD4</accession>
<dbReference type="SUPFAM" id="SSF55811">
    <property type="entry name" value="Nudix"/>
    <property type="match status" value="1"/>
</dbReference>
<dbReference type="PANTHER" id="PTHR47707:SF1">
    <property type="entry name" value="NUDIX HYDROLASE FAMILY PROTEIN"/>
    <property type="match status" value="1"/>
</dbReference>
<dbReference type="EMBL" id="BSST01000001">
    <property type="protein sequence ID" value="GLX77787.1"/>
    <property type="molecule type" value="Genomic_DNA"/>
</dbReference>
<dbReference type="PANTHER" id="PTHR47707">
    <property type="entry name" value="8-OXO-DGTP DIPHOSPHATASE"/>
    <property type="match status" value="1"/>
</dbReference>
<comment type="catalytic activity">
    <reaction evidence="10">
        <text>8-oxo-dGTP + H2O = 8-oxo-dGMP + diphosphate + H(+)</text>
        <dbReference type="Rhea" id="RHEA:31575"/>
        <dbReference type="ChEBI" id="CHEBI:15377"/>
        <dbReference type="ChEBI" id="CHEBI:15378"/>
        <dbReference type="ChEBI" id="CHEBI:33019"/>
        <dbReference type="ChEBI" id="CHEBI:63224"/>
        <dbReference type="ChEBI" id="CHEBI:77896"/>
        <dbReference type="EC" id="3.6.1.55"/>
    </reaction>
</comment>
<dbReference type="PROSITE" id="PS51462">
    <property type="entry name" value="NUDIX"/>
    <property type="match status" value="1"/>
</dbReference>
<comment type="cofactor">
    <cofactor evidence="1">
        <name>Mg(2+)</name>
        <dbReference type="ChEBI" id="CHEBI:18420"/>
    </cofactor>
</comment>
<dbReference type="InterPro" id="IPR029119">
    <property type="entry name" value="MutY_C"/>
</dbReference>
<evidence type="ECO:0000313" key="18">
    <source>
        <dbReference type="EMBL" id="GLX77787.1"/>
    </source>
</evidence>
<dbReference type="RefSeq" id="WP_284243678.1">
    <property type="nucleotide sequence ID" value="NZ_BSST01000001.1"/>
</dbReference>
<feature type="domain" description="Nudix hydrolase" evidence="17">
    <location>
        <begin position="1"/>
        <end position="127"/>
    </location>
</feature>
<organism evidence="18 19">
    <name type="scientific">Thalassotalea insulae</name>
    <dbReference type="NCBI Taxonomy" id="2056778"/>
    <lineage>
        <taxon>Bacteria</taxon>
        <taxon>Pseudomonadati</taxon>
        <taxon>Pseudomonadota</taxon>
        <taxon>Gammaproteobacteria</taxon>
        <taxon>Alteromonadales</taxon>
        <taxon>Colwelliaceae</taxon>
        <taxon>Thalassotalea</taxon>
    </lineage>
</organism>
<evidence type="ECO:0000256" key="11">
    <source>
        <dbReference type="ARBA" id="ARBA00036904"/>
    </source>
</evidence>
<keyword evidence="4" id="KW-0235">DNA replication</keyword>
<dbReference type="Proteomes" id="UP001157186">
    <property type="component" value="Unassembled WGS sequence"/>
</dbReference>
<protein>
    <recommendedName>
        <fullName evidence="13">8-oxo-dGTP diphosphatase</fullName>
        <ecNumber evidence="12">3.6.1.55</ecNumber>
    </recommendedName>
    <alternativeName>
        <fullName evidence="16">7,8-dihydro-8-oxoguanine-triphosphatase</fullName>
    </alternativeName>
    <alternativeName>
        <fullName evidence="15">Mutator protein MutT</fullName>
    </alternativeName>
    <alternativeName>
        <fullName evidence="14">dGTP pyrophosphohydrolase</fullName>
    </alternativeName>
</protein>
<dbReference type="Gene3D" id="3.90.79.10">
    <property type="entry name" value="Nucleoside Triphosphate Pyrophosphohydrolase"/>
    <property type="match status" value="1"/>
</dbReference>
<evidence type="ECO:0000313" key="19">
    <source>
        <dbReference type="Proteomes" id="UP001157186"/>
    </source>
</evidence>
<comment type="catalytic activity">
    <reaction evidence="11">
        <text>8-oxo-GTP + H2O = 8-oxo-GMP + diphosphate + H(+)</text>
        <dbReference type="Rhea" id="RHEA:67616"/>
        <dbReference type="ChEBI" id="CHEBI:15377"/>
        <dbReference type="ChEBI" id="CHEBI:15378"/>
        <dbReference type="ChEBI" id="CHEBI:33019"/>
        <dbReference type="ChEBI" id="CHEBI:143553"/>
        <dbReference type="ChEBI" id="CHEBI:145694"/>
    </reaction>
</comment>
<keyword evidence="7" id="KW-0378">Hydrolase</keyword>
<proteinExistence type="inferred from homology"/>
<keyword evidence="8" id="KW-0460">Magnesium</keyword>
<evidence type="ECO:0000256" key="4">
    <source>
        <dbReference type="ARBA" id="ARBA00022705"/>
    </source>
</evidence>
<evidence type="ECO:0000256" key="10">
    <source>
        <dbReference type="ARBA" id="ARBA00035861"/>
    </source>
</evidence>
<evidence type="ECO:0000256" key="7">
    <source>
        <dbReference type="ARBA" id="ARBA00022801"/>
    </source>
</evidence>
<dbReference type="NCBIfam" id="TIGR00586">
    <property type="entry name" value="mutt"/>
    <property type="match status" value="1"/>
</dbReference>
<comment type="caution">
    <text evidence="18">The sequence shown here is derived from an EMBL/GenBank/DDBJ whole genome shotgun (WGS) entry which is preliminary data.</text>
</comment>
<dbReference type="Pfam" id="PF14815">
    <property type="entry name" value="NUDIX_4"/>
    <property type="match status" value="1"/>
</dbReference>
<name>A0ABQ6GPD4_9GAMM</name>
<dbReference type="EC" id="3.6.1.55" evidence="12"/>
<reference evidence="18 19" key="1">
    <citation type="submission" date="2023-03" db="EMBL/GenBank/DDBJ databases">
        <title>Draft genome sequence of Thalassotalea insulae KCTC 62186T.</title>
        <authorList>
            <person name="Sawabe T."/>
        </authorList>
    </citation>
    <scope>NUCLEOTIDE SEQUENCE [LARGE SCALE GENOMIC DNA]</scope>
    <source>
        <strain evidence="18 19">KCTC 62186</strain>
    </source>
</reference>
<dbReference type="InterPro" id="IPR015797">
    <property type="entry name" value="NUDIX_hydrolase-like_dom_sf"/>
</dbReference>
<comment type="similarity">
    <text evidence="2">Belongs to the Nudix hydrolase family.</text>
</comment>
<evidence type="ECO:0000256" key="3">
    <source>
        <dbReference type="ARBA" id="ARBA00022457"/>
    </source>
</evidence>
<keyword evidence="19" id="KW-1185">Reference proteome</keyword>
<dbReference type="InterPro" id="IPR047127">
    <property type="entry name" value="MutT-like"/>
</dbReference>
<keyword evidence="6" id="KW-0227">DNA damage</keyword>
<dbReference type="CDD" id="cd03425">
    <property type="entry name" value="NUDIX_MutT_NudA_like"/>
    <property type="match status" value="1"/>
</dbReference>
<evidence type="ECO:0000256" key="13">
    <source>
        <dbReference type="ARBA" id="ARBA00040794"/>
    </source>
</evidence>
<evidence type="ECO:0000256" key="8">
    <source>
        <dbReference type="ARBA" id="ARBA00022842"/>
    </source>
</evidence>
<evidence type="ECO:0000256" key="5">
    <source>
        <dbReference type="ARBA" id="ARBA00022723"/>
    </source>
</evidence>
<keyword evidence="3" id="KW-0515">Mutator protein</keyword>
<gene>
    <name evidence="18" type="primary">mutT</name>
    <name evidence="18" type="ORF">tinsulaeT_11270</name>
</gene>
<keyword evidence="9" id="KW-0234">DNA repair</keyword>
<evidence type="ECO:0000256" key="16">
    <source>
        <dbReference type="ARBA" id="ARBA00042798"/>
    </source>
</evidence>
<sequence length="131" mass="14628">MKQVHVAVGVIVSDGEFFLTRRHPDVHQGGKWEFPGGKVEVGETVAQALYRELKEEVAIEVLTCRPLIEIAHDYGDKSVLLAVYLVDNFQGEPSAQEGQQQGWFALSELATINFPEANKAIVEKLMTIYQN</sequence>
<evidence type="ECO:0000256" key="12">
    <source>
        <dbReference type="ARBA" id="ARBA00038905"/>
    </source>
</evidence>
<dbReference type="PRINTS" id="PR00502">
    <property type="entry name" value="NUDIXFAMILY"/>
</dbReference>
<evidence type="ECO:0000259" key="17">
    <source>
        <dbReference type="PROSITE" id="PS51462"/>
    </source>
</evidence>
<evidence type="ECO:0000256" key="14">
    <source>
        <dbReference type="ARBA" id="ARBA00041592"/>
    </source>
</evidence>